<dbReference type="InterPro" id="IPR002223">
    <property type="entry name" value="Kunitz_BPTI"/>
</dbReference>
<evidence type="ECO:0000259" key="4">
    <source>
        <dbReference type="PROSITE" id="PS50279"/>
    </source>
</evidence>
<dbReference type="Pfam" id="PF00014">
    <property type="entry name" value="Kunitz_BPTI"/>
    <property type="match status" value="1"/>
</dbReference>
<accession>A0ABR1EAR6</accession>
<dbReference type="EMBL" id="JAVFWL010000006">
    <property type="protein sequence ID" value="KAK6759777.1"/>
    <property type="molecule type" value="Genomic_DNA"/>
</dbReference>
<evidence type="ECO:0000256" key="1">
    <source>
        <dbReference type="ARBA" id="ARBA00022690"/>
    </source>
</evidence>
<dbReference type="InterPro" id="IPR020901">
    <property type="entry name" value="Prtase_inh_Kunz-CS"/>
</dbReference>
<dbReference type="CDD" id="cd00109">
    <property type="entry name" value="Kunitz-type"/>
    <property type="match status" value="1"/>
</dbReference>
<gene>
    <name evidence="5" type="primary">Necator_chrX.g21540</name>
    <name evidence="5" type="ORF">RB195_021379</name>
</gene>
<evidence type="ECO:0000256" key="3">
    <source>
        <dbReference type="SAM" id="SignalP"/>
    </source>
</evidence>
<protein>
    <recommendedName>
        <fullName evidence="4">BPTI/Kunitz inhibitor domain-containing protein</fullName>
    </recommendedName>
</protein>
<keyword evidence="3" id="KW-0732">Signal</keyword>
<dbReference type="Proteomes" id="UP001303046">
    <property type="component" value="Unassembled WGS sequence"/>
</dbReference>
<feature type="chain" id="PRO_5047523232" description="BPTI/Kunitz inhibitor domain-containing protein" evidence="3">
    <location>
        <begin position="24"/>
        <end position="85"/>
    </location>
</feature>
<evidence type="ECO:0000256" key="2">
    <source>
        <dbReference type="ARBA" id="ARBA00022900"/>
    </source>
</evidence>
<dbReference type="SUPFAM" id="SSF57362">
    <property type="entry name" value="BPTI-like"/>
    <property type="match status" value="1"/>
</dbReference>
<dbReference type="SMART" id="SM00131">
    <property type="entry name" value="KU"/>
    <property type="match status" value="1"/>
</dbReference>
<dbReference type="PANTHER" id="PTHR10083">
    <property type="entry name" value="KUNITZ-TYPE PROTEASE INHIBITOR-RELATED"/>
    <property type="match status" value="1"/>
</dbReference>
<feature type="signal peptide" evidence="3">
    <location>
        <begin position="1"/>
        <end position="23"/>
    </location>
</feature>
<feature type="domain" description="BPTI/Kunitz inhibitor" evidence="4">
    <location>
        <begin position="32"/>
        <end position="83"/>
    </location>
</feature>
<dbReference type="PROSITE" id="PS50279">
    <property type="entry name" value="BPTI_KUNITZ_2"/>
    <property type="match status" value="1"/>
</dbReference>
<dbReference type="InterPro" id="IPR036880">
    <property type="entry name" value="Kunitz_BPTI_sf"/>
</dbReference>
<proteinExistence type="predicted"/>
<organism evidence="5 6">
    <name type="scientific">Necator americanus</name>
    <name type="common">Human hookworm</name>
    <dbReference type="NCBI Taxonomy" id="51031"/>
    <lineage>
        <taxon>Eukaryota</taxon>
        <taxon>Metazoa</taxon>
        <taxon>Ecdysozoa</taxon>
        <taxon>Nematoda</taxon>
        <taxon>Chromadorea</taxon>
        <taxon>Rhabditida</taxon>
        <taxon>Rhabditina</taxon>
        <taxon>Rhabditomorpha</taxon>
        <taxon>Strongyloidea</taxon>
        <taxon>Ancylostomatidae</taxon>
        <taxon>Bunostominae</taxon>
        <taxon>Necator</taxon>
    </lineage>
</organism>
<dbReference type="PANTHER" id="PTHR10083:SF373">
    <property type="entry name" value="SERINE PEPTIDASE INHIBITOR, KUNITZ TYPE, 2"/>
    <property type="match status" value="1"/>
</dbReference>
<evidence type="ECO:0000313" key="6">
    <source>
        <dbReference type="Proteomes" id="UP001303046"/>
    </source>
</evidence>
<keyword evidence="2" id="KW-0722">Serine protease inhibitor</keyword>
<dbReference type="Gene3D" id="4.10.410.10">
    <property type="entry name" value="Pancreatic trypsin inhibitor Kunitz domain"/>
    <property type="match status" value="1"/>
</dbReference>
<name>A0ABR1EAR6_NECAM</name>
<sequence>MCPAMKCLLFLLFCIVIVSGAIAGKEKVRRRCLEEFGVTGPCKALLPRWGLDPETGECKRFFYGGCQGTRNNFKTESKCKEKCKA</sequence>
<keyword evidence="1" id="KW-0646">Protease inhibitor</keyword>
<comment type="caution">
    <text evidence="5">The sequence shown here is derived from an EMBL/GenBank/DDBJ whole genome shotgun (WGS) entry which is preliminary data.</text>
</comment>
<dbReference type="PROSITE" id="PS00280">
    <property type="entry name" value="BPTI_KUNITZ_1"/>
    <property type="match status" value="1"/>
</dbReference>
<dbReference type="PRINTS" id="PR00759">
    <property type="entry name" value="BASICPTASE"/>
</dbReference>
<reference evidence="5 6" key="1">
    <citation type="submission" date="2023-08" db="EMBL/GenBank/DDBJ databases">
        <title>A Necator americanus chromosomal reference genome.</title>
        <authorList>
            <person name="Ilik V."/>
            <person name="Petrzelkova K.J."/>
            <person name="Pardy F."/>
            <person name="Fuh T."/>
            <person name="Niatou-Singa F.S."/>
            <person name="Gouil Q."/>
            <person name="Baker L."/>
            <person name="Ritchie M.E."/>
            <person name="Jex A.R."/>
            <person name="Gazzola D."/>
            <person name="Li H."/>
            <person name="Toshio Fujiwara R."/>
            <person name="Zhan B."/>
            <person name="Aroian R.V."/>
            <person name="Pafco B."/>
            <person name="Schwarz E.M."/>
        </authorList>
    </citation>
    <scope>NUCLEOTIDE SEQUENCE [LARGE SCALE GENOMIC DNA]</scope>
    <source>
        <strain evidence="5 6">Aroian</strain>
        <tissue evidence="5">Whole animal</tissue>
    </source>
</reference>
<dbReference type="InterPro" id="IPR050098">
    <property type="entry name" value="TFPI/VKTCI-like"/>
</dbReference>
<keyword evidence="6" id="KW-1185">Reference proteome</keyword>
<evidence type="ECO:0000313" key="5">
    <source>
        <dbReference type="EMBL" id="KAK6759777.1"/>
    </source>
</evidence>